<evidence type="ECO:0000256" key="2">
    <source>
        <dbReference type="ARBA" id="ARBA00010663"/>
    </source>
</evidence>
<evidence type="ECO:0000256" key="6">
    <source>
        <dbReference type="ARBA" id="ARBA00023136"/>
    </source>
</evidence>
<keyword evidence="5 9" id="KW-0297">G-protein coupled receptor</keyword>
<dbReference type="InterPro" id="IPR000611">
    <property type="entry name" value="NPY_rcpt"/>
</dbReference>
<dbReference type="Proteomes" id="UP000695022">
    <property type="component" value="Unplaced"/>
</dbReference>
<comment type="subcellular location">
    <subcellularLocation>
        <location evidence="1">Membrane</location>
        <topology evidence="1">Multi-pass membrane protein</topology>
    </subcellularLocation>
</comment>
<proteinExistence type="inferred from homology"/>
<keyword evidence="6 10" id="KW-0472">Membrane</keyword>
<sequence>MADLFVLVFCLPFNLLNSLYESYMFTASICKLVTWLQAVSVTVSIYTLVAISLERYIAICHCMTSVKMITNAAGGATVAVTWAGAALLFLPWLVNYTVTSTVDGRHLVTTCGDASAGHVWFFVAVVFSLCYCAPLVCIGVCYASIAAHVWRRRVPGESARTHERATQRQKIRLAKMVAVVVALFALSWLPLYAVFIGYYAGAILESHALHVAVPFLQWLTVSNSAVNPVLYAWLNAKYRRGFALLLTSRQCCGHLRWENNRLSSSSSTTRTNRDASAKIYASARQCSSRV</sequence>
<keyword evidence="7 9" id="KW-0675">Receptor</keyword>
<dbReference type="PROSITE" id="PS00237">
    <property type="entry name" value="G_PROTEIN_RECEP_F1_1"/>
    <property type="match status" value="1"/>
</dbReference>
<feature type="transmembrane region" description="Helical" evidence="10">
    <location>
        <begin position="73"/>
        <end position="94"/>
    </location>
</feature>
<evidence type="ECO:0000256" key="4">
    <source>
        <dbReference type="ARBA" id="ARBA00022989"/>
    </source>
</evidence>
<dbReference type="PANTHER" id="PTHR45695">
    <property type="entry name" value="LEUCOKININ RECEPTOR-RELATED"/>
    <property type="match status" value="1"/>
</dbReference>
<dbReference type="PANTHER" id="PTHR45695:SF9">
    <property type="entry name" value="LEUCOKININ RECEPTOR"/>
    <property type="match status" value="1"/>
</dbReference>
<feature type="domain" description="G-protein coupled receptors family 1 profile" evidence="11">
    <location>
        <begin position="1"/>
        <end position="231"/>
    </location>
</feature>
<evidence type="ECO:0000256" key="7">
    <source>
        <dbReference type="ARBA" id="ARBA00023170"/>
    </source>
</evidence>
<evidence type="ECO:0000256" key="5">
    <source>
        <dbReference type="ARBA" id="ARBA00023040"/>
    </source>
</evidence>
<dbReference type="InterPro" id="IPR000276">
    <property type="entry name" value="GPCR_Rhodpsn"/>
</dbReference>
<evidence type="ECO:0000259" key="11">
    <source>
        <dbReference type="PROSITE" id="PS50262"/>
    </source>
</evidence>
<reference evidence="13" key="1">
    <citation type="submission" date="2025-08" db="UniProtKB">
        <authorList>
            <consortium name="RefSeq"/>
        </authorList>
    </citation>
    <scope>IDENTIFICATION</scope>
</reference>
<evidence type="ECO:0000256" key="1">
    <source>
        <dbReference type="ARBA" id="ARBA00004141"/>
    </source>
</evidence>
<name>A0ABM1F008_PRICU</name>
<evidence type="ECO:0000256" key="10">
    <source>
        <dbReference type="SAM" id="Phobius"/>
    </source>
</evidence>
<feature type="transmembrane region" description="Helical" evidence="10">
    <location>
        <begin position="215"/>
        <end position="234"/>
    </location>
</feature>
<evidence type="ECO:0000256" key="8">
    <source>
        <dbReference type="ARBA" id="ARBA00023224"/>
    </source>
</evidence>
<dbReference type="RefSeq" id="XP_014677779.1">
    <property type="nucleotide sequence ID" value="XM_014822293.1"/>
</dbReference>
<evidence type="ECO:0000313" key="13">
    <source>
        <dbReference type="RefSeq" id="XP_014677779.1"/>
    </source>
</evidence>
<feature type="transmembrane region" description="Helical" evidence="10">
    <location>
        <begin position="34"/>
        <end position="53"/>
    </location>
</feature>
<evidence type="ECO:0000256" key="9">
    <source>
        <dbReference type="RuleBase" id="RU000688"/>
    </source>
</evidence>
<dbReference type="PROSITE" id="PS50262">
    <property type="entry name" value="G_PROTEIN_RECEP_F1_2"/>
    <property type="match status" value="1"/>
</dbReference>
<keyword evidence="4 10" id="KW-1133">Transmembrane helix</keyword>
<comment type="similarity">
    <text evidence="2 9">Belongs to the G-protein coupled receptor 1 family.</text>
</comment>
<keyword evidence="8 9" id="KW-0807">Transducer</keyword>
<protein>
    <submittedName>
        <fullName evidence="13">Neuropeptide FF receptor 1-like</fullName>
    </submittedName>
</protein>
<evidence type="ECO:0000256" key="3">
    <source>
        <dbReference type="ARBA" id="ARBA00022692"/>
    </source>
</evidence>
<dbReference type="Gene3D" id="1.20.1070.10">
    <property type="entry name" value="Rhodopsin 7-helix transmembrane proteins"/>
    <property type="match status" value="1"/>
</dbReference>
<feature type="transmembrane region" description="Helical" evidence="10">
    <location>
        <begin position="119"/>
        <end position="143"/>
    </location>
</feature>
<keyword evidence="3 9" id="KW-0812">Transmembrane</keyword>
<evidence type="ECO:0000313" key="12">
    <source>
        <dbReference type="Proteomes" id="UP000695022"/>
    </source>
</evidence>
<feature type="transmembrane region" description="Helical" evidence="10">
    <location>
        <begin position="173"/>
        <end position="195"/>
    </location>
</feature>
<dbReference type="SUPFAM" id="SSF81321">
    <property type="entry name" value="Family A G protein-coupled receptor-like"/>
    <property type="match status" value="1"/>
</dbReference>
<accession>A0ABM1F008</accession>
<dbReference type="Pfam" id="PF00001">
    <property type="entry name" value="7tm_1"/>
    <property type="match status" value="1"/>
</dbReference>
<gene>
    <name evidence="13" type="primary">LOC106817615</name>
</gene>
<dbReference type="GeneID" id="106817615"/>
<dbReference type="PRINTS" id="PR00237">
    <property type="entry name" value="GPCRRHODOPSN"/>
</dbReference>
<dbReference type="InterPro" id="IPR017452">
    <property type="entry name" value="GPCR_Rhodpsn_7TM"/>
</dbReference>
<keyword evidence="12" id="KW-1185">Reference proteome</keyword>
<organism evidence="12 13">
    <name type="scientific">Priapulus caudatus</name>
    <name type="common">Priapulid worm</name>
    <dbReference type="NCBI Taxonomy" id="37621"/>
    <lineage>
        <taxon>Eukaryota</taxon>
        <taxon>Metazoa</taxon>
        <taxon>Ecdysozoa</taxon>
        <taxon>Scalidophora</taxon>
        <taxon>Priapulida</taxon>
        <taxon>Priapulimorpha</taxon>
        <taxon>Priapulimorphida</taxon>
        <taxon>Priapulidae</taxon>
        <taxon>Priapulus</taxon>
    </lineage>
</organism>
<dbReference type="PRINTS" id="PR01012">
    <property type="entry name" value="NRPEPTIDEYR"/>
</dbReference>